<dbReference type="EMBL" id="VHII01000023">
    <property type="protein sequence ID" value="KAF1372167.1"/>
    <property type="molecule type" value="Genomic_DNA"/>
</dbReference>
<keyword evidence="2" id="KW-1185">Reference proteome</keyword>
<reference evidence="1 2" key="1">
    <citation type="submission" date="2019-06" db="EMBL/GenBank/DDBJ databases">
        <title>A chromosome-scale genome assembly of the European perch, Perca fluviatilis.</title>
        <authorList>
            <person name="Roques C."/>
            <person name="Zahm M."/>
            <person name="Cabau C."/>
            <person name="Klopp C."/>
            <person name="Bouchez O."/>
            <person name="Donnadieu C."/>
            <person name="Kuhl H."/>
            <person name="Gislard M."/>
            <person name="Guendouz S."/>
            <person name="Journot L."/>
            <person name="Haffray P."/>
            <person name="Bestin A."/>
            <person name="Morvezen R."/>
            <person name="Feron R."/>
            <person name="Wen M."/>
            <person name="Jouanno E."/>
            <person name="Herpin A."/>
            <person name="Schartl M."/>
            <person name="Postlethwait J."/>
            <person name="Schaerlinger B."/>
            <person name="Chardard D."/>
            <person name="Lecocq T."/>
            <person name="Poncet C."/>
            <person name="Jaffrelo L."/>
            <person name="Lampietro C."/>
            <person name="Guiguen Y."/>
        </authorList>
    </citation>
    <scope>NUCLEOTIDE SEQUENCE [LARGE SCALE GENOMIC DNA]</scope>
    <source>
        <tissue evidence="1">Blood</tissue>
    </source>
</reference>
<organism evidence="1 2">
    <name type="scientific">Perca fluviatilis</name>
    <name type="common">European perch</name>
    <dbReference type="NCBI Taxonomy" id="8168"/>
    <lineage>
        <taxon>Eukaryota</taxon>
        <taxon>Metazoa</taxon>
        <taxon>Chordata</taxon>
        <taxon>Craniata</taxon>
        <taxon>Vertebrata</taxon>
        <taxon>Euteleostomi</taxon>
        <taxon>Actinopterygii</taxon>
        <taxon>Neopterygii</taxon>
        <taxon>Teleostei</taxon>
        <taxon>Neoteleostei</taxon>
        <taxon>Acanthomorphata</taxon>
        <taxon>Eupercaria</taxon>
        <taxon>Perciformes</taxon>
        <taxon>Percoidei</taxon>
        <taxon>Percidae</taxon>
        <taxon>Percinae</taxon>
        <taxon>Perca</taxon>
    </lineage>
</organism>
<name>A0A6A5DMJ0_PERFL</name>
<dbReference type="AlphaFoldDB" id="A0A6A5DMJ0"/>
<proteinExistence type="predicted"/>
<protein>
    <submittedName>
        <fullName evidence="1">Uncharacterized protein</fullName>
    </submittedName>
</protein>
<dbReference type="Proteomes" id="UP000465112">
    <property type="component" value="Chromosome 23"/>
</dbReference>
<accession>A0A6A5DMJ0</accession>
<evidence type="ECO:0000313" key="1">
    <source>
        <dbReference type="EMBL" id="KAF1372167.1"/>
    </source>
</evidence>
<gene>
    <name evidence="1" type="ORF">PFLUV_G00262370</name>
</gene>
<evidence type="ECO:0000313" key="2">
    <source>
        <dbReference type="Proteomes" id="UP000465112"/>
    </source>
</evidence>
<comment type="caution">
    <text evidence="1">The sequence shown here is derived from an EMBL/GenBank/DDBJ whole genome shotgun (WGS) entry which is preliminary data.</text>
</comment>
<sequence length="85" mass="8992">MPSLLPPVCQEKCSDGEQRLSANTKLHLSFTGRLKRQGWKTANLPLCQTSLSSGGKEAVDVCCGGGKVVDSDTEAVSQNLSNLIS</sequence>